<dbReference type="GO" id="GO:0000428">
    <property type="term" value="C:DNA-directed RNA polymerase complex"/>
    <property type="evidence" value="ECO:0007669"/>
    <property type="project" value="UniProtKB-KW"/>
</dbReference>
<keyword evidence="3" id="KW-0862">Zinc</keyword>
<dbReference type="NCBIfam" id="NF003089">
    <property type="entry name" value="PRK04016.1"/>
    <property type="match status" value="1"/>
</dbReference>
<sequence>MLFPIRCFSCGRVIAHKWEEYEKRVEKGEDSIKVLDEMGFIDYCCKRMFLTHGQDK</sequence>
<evidence type="ECO:0000256" key="2">
    <source>
        <dbReference type="ARBA" id="ARBA00022723"/>
    </source>
</evidence>
<proteinExistence type="inferred from homology"/>
<gene>
    <name evidence="5" type="ORF">COZ66_02365</name>
</gene>
<dbReference type="EC" id="2.7.7.6" evidence="5"/>
<dbReference type="GO" id="GO:0006351">
    <property type="term" value="P:DNA-templated transcription"/>
    <property type="evidence" value="ECO:0007669"/>
    <property type="project" value="InterPro"/>
</dbReference>
<dbReference type="PIRSF" id="PIRSF005653">
    <property type="entry name" value="RNA_pol_N/8_sub"/>
    <property type="match status" value="1"/>
</dbReference>
<dbReference type="InterPro" id="IPR020789">
    <property type="entry name" value="RNA_pol_suN_Zn-BS"/>
</dbReference>
<dbReference type="HAMAP" id="MF_00250">
    <property type="entry name" value="RNApol_arch_Rpo10"/>
    <property type="match status" value="1"/>
</dbReference>
<evidence type="ECO:0000256" key="1">
    <source>
        <dbReference type="ARBA" id="ARBA00022478"/>
    </source>
</evidence>
<dbReference type="Gene3D" id="1.10.10.60">
    <property type="entry name" value="Homeodomain-like"/>
    <property type="match status" value="1"/>
</dbReference>
<keyword evidence="2" id="KW-0479">Metal-binding</keyword>
<dbReference type="GO" id="GO:0003899">
    <property type="term" value="F:DNA-directed RNA polymerase activity"/>
    <property type="evidence" value="ECO:0007669"/>
    <property type="project" value="UniProtKB-EC"/>
</dbReference>
<dbReference type="PANTHER" id="PTHR23431:SF3">
    <property type="entry name" value="DNA-DIRECTED RNA POLYMERASES I, II, AND III SUBUNIT RPABC5"/>
    <property type="match status" value="1"/>
</dbReference>
<evidence type="ECO:0000256" key="4">
    <source>
        <dbReference type="ARBA" id="ARBA00023163"/>
    </source>
</evidence>
<dbReference type="InterPro" id="IPR023580">
    <property type="entry name" value="RNA_pol_su_RPB10"/>
</dbReference>
<organism evidence="5 6">
    <name type="scientific">Huberarchaeum crystalense</name>
    <dbReference type="NCBI Taxonomy" id="2014257"/>
    <lineage>
        <taxon>Archaea</taxon>
        <taxon>Candidatus Huberarchaeota</taxon>
        <taxon>Candidatus Huberarchaeia</taxon>
        <taxon>Candidatus Huberarchaeales</taxon>
        <taxon>Candidatus Huberarchaeaceae</taxon>
        <taxon>Candidatus Huberarchaeum</taxon>
    </lineage>
</organism>
<dbReference type="SUPFAM" id="SSF46924">
    <property type="entry name" value="RNA polymerase subunit RPB10"/>
    <property type="match status" value="1"/>
</dbReference>
<dbReference type="GO" id="GO:0003677">
    <property type="term" value="F:DNA binding"/>
    <property type="evidence" value="ECO:0007669"/>
    <property type="project" value="InterPro"/>
</dbReference>
<dbReference type="GO" id="GO:0008270">
    <property type="term" value="F:zinc ion binding"/>
    <property type="evidence" value="ECO:0007669"/>
    <property type="project" value="InterPro"/>
</dbReference>
<accession>A0A2H9N278</accession>
<dbReference type="AlphaFoldDB" id="A0A2H9N278"/>
<dbReference type="PANTHER" id="PTHR23431">
    <property type="entry name" value="DNA-DIRECTED RNA POLYMERASES I, II, AND III SUBUNIT RPABC5 FAMILY MEMBER"/>
    <property type="match status" value="1"/>
</dbReference>
<keyword evidence="4" id="KW-0804">Transcription</keyword>
<keyword evidence="5" id="KW-0548">Nucleotidyltransferase</keyword>
<dbReference type="InterPro" id="IPR000268">
    <property type="entry name" value="RPABC5/Rpb10"/>
</dbReference>
<evidence type="ECO:0000256" key="3">
    <source>
        <dbReference type="ARBA" id="ARBA00022833"/>
    </source>
</evidence>
<comment type="caution">
    <text evidence="5">The sequence shown here is derived from an EMBL/GenBank/DDBJ whole genome shotgun (WGS) entry which is preliminary data.</text>
</comment>
<evidence type="ECO:0000313" key="5">
    <source>
        <dbReference type="EMBL" id="PIX27923.1"/>
    </source>
</evidence>
<dbReference type="Pfam" id="PF01194">
    <property type="entry name" value="RNA_pol_N"/>
    <property type="match status" value="1"/>
</dbReference>
<dbReference type="Proteomes" id="UP000231449">
    <property type="component" value="Unassembled WGS sequence"/>
</dbReference>
<protein>
    <submittedName>
        <fullName evidence="5">DNA-directed RNA polymerase subunit N</fullName>
        <ecNumber evidence="5">2.7.7.6</ecNumber>
    </submittedName>
</protein>
<reference evidence="6" key="1">
    <citation type="submission" date="2017-09" db="EMBL/GenBank/DDBJ databases">
        <title>Depth-based differentiation of microbial function through sediment-hosted aquifers and enrichment of novel symbionts in the deep terrestrial subsurface.</title>
        <authorList>
            <person name="Probst A.J."/>
            <person name="Ladd B."/>
            <person name="Jarett J.K."/>
            <person name="Geller-Mcgrath D.E."/>
            <person name="Sieber C.M.K."/>
            <person name="Emerson J.B."/>
            <person name="Anantharaman K."/>
            <person name="Thomas B.C."/>
            <person name="Malmstrom R."/>
            <person name="Stieglmeier M."/>
            <person name="Klingl A."/>
            <person name="Woyke T."/>
            <person name="Ryan C.M."/>
            <person name="Banfield J.F."/>
        </authorList>
    </citation>
    <scope>NUCLEOTIDE SEQUENCE [LARGE SCALE GENOMIC DNA]</scope>
</reference>
<keyword evidence="5" id="KW-0808">Transferase</keyword>
<feature type="non-terminal residue" evidence="5">
    <location>
        <position position="56"/>
    </location>
</feature>
<evidence type="ECO:0000313" key="6">
    <source>
        <dbReference type="Proteomes" id="UP000231449"/>
    </source>
</evidence>
<name>A0A2H9N278_HUBC1</name>
<keyword evidence="1 5" id="KW-0240">DNA-directed RNA polymerase</keyword>
<dbReference type="PROSITE" id="PS01112">
    <property type="entry name" value="RNA_POL_N_8KD"/>
    <property type="match status" value="1"/>
</dbReference>
<dbReference type="EMBL" id="PFIH01000057">
    <property type="protein sequence ID" value="PIX27923.1"/>
    <property type="molecule type" value="Genomic_DNA"/>
</dbReference>